<dbReference type="InterPro" id="IPR003115">
    <property type="entry name" value="ParB_N"/>
</dbReference>
<keyword evidence="4" id="KW-0614">Plasmid</keyword>
<dbReference type="InterPro" id="IPR050336">
    <property type="entry name" value="Chromosome_partition/occlusion"/>
</dbReference>
<evidence type="ECO:0000313" key="4">
    <source>
        <dbReference type="EMBL" id="ASM79061.1"/>
    </source>
</evidence>
<evidence type="ECO:0000256" key="1">
    <source>
        <dbReference type="ARBA" id="ARBA00006295"/>
    </source>
</evidence>
<dbReference type="Gene3D" id="1.10.10.2830">
    <property type="match status" value="1"/>
</dbReference>
<dbReference type="PANTHER" id="PTHR33375">
    <property type="entry name" value="CHROMOSOME-PARTITIONING PROTEIN PARB-RELATED"/>
    <property type="match status" value="1"/>
</dbReference>
<feature type="coiled-coil region" evidence="2">
    <location>
        <begin position="53"/>
        <end position="80"/>
    </location>
</feature>
<dbReference type="GO" id="GO:0007059">
    <property type="term" value="P:chromosome segregation"/>
    <property type="evidence" value="ECO:0007669"/>
    <property type="project" value="TreeGrafter"/>
</dbReference>
<dbReference type="Pfam" id="PF18090">
    <property type="entry name" value="SoPB_HTH"/>
    <property type="match status" value="1"/>
</dbReference>
<comment type="similarity">
    <text evidence="1">Belongs to the ParB family.</text>
</comment>
<gene>
    <name evidence="4" type="ORF">VITFI_CDS3284</name>
</gene>
<evidence type="ECO:0000313" key="5">
    <source>
        <dbReference type="Proteomes" id="UP000199729"/>
    </source>
</evidence>
<dbReference type="InterPro" id="IPR040873">
    <property type="entry name" value="SoPB_HTH"/>
</dbReference>
<accession>A0A221KJ37</accession>
<dbReference type="Gene3D" id="3.90.1530.10">
    <property type="entry name" value="Conserved hypothetical protein from pyrococcus furiosus pfu- 392566-001, ParB domain"/>
    <property type="match status" value="1"/>
</dbReference>
<dbReference type="GO" id="GO:0005694">
    <property type="term" value="C:chromosome"/>
    <property type="evidence" value="ECO:0007669"/>
    <property type="project" value="TreeGrafter"/>
</dbReference>
<dbReference type="InterPro" id="IPR037972">
    <property type="entry name" value="RepB_N"/>
</dbReference>
<dbReference type="SMART" id="SM00470">
    <property type="entry name" value="ParB"/>
    <property type="match status" value="1"/>
</dbReference>
<dbReference type="CDD" id="cd16405">
    <property type="entry name" value="RepB_like_N"/>
    <property type="match status" value="1"/>
</dbReference>
<feature type="domain" description="ParB-like N-terminal" evidence="3">
    <location>
        <begin position="84"/>
        <end position="182"/>
    </location>
</feature>
<dbReference type="GO" id="GO:0003677">
    <property type="term" value="F:DNA binding"/>
    <property type="evidence" value="ECO:0007669"/>
    <property type="project" value="InterPro"/>
</dbReference>
<proteinExistence type="inferred from homology"/>
<dbReference type="SUPFAM" id="SSF110849">
    <property type="entry name" value="ParB/Sulfiredoxin"/>
    <property type="match status" value="1"/>
</dbReference>
<dbReference type="Proteomes" id="UP000199729">
    <property type="component" value="Plasmid pVF1"/>
</dbReference>
<dbReference type="EMBL" id="CP022424">
    <property type="protein sequence ID" value="ASM79061.1"/>
    <property type="molecule type" value="Genomic_DNA"/>
</dbReference>
<evidence type="ECO:0000259" key="3">
    <source>
        <dbReference type="SMART" id="SM00470"/>
    </source>
</evidence>
<keyword evidence="5" id="KW-1185">Reference proteome</keyword>
<keyword evidence="2" id="KW-0175">Coiled coil</keyword>
<reference evidence="4 5" key="1">
    <citation type="submission" date="2017-07" db="EMBL/GenBank/DDBJ databases">
        <title>Complete Genome Sequence of the cosmetic ferment Vitreoscilla filiformis (ATCC15551).</title>
        <authorList>
            <person name="Contreras S."/>
            <person name="Sagory-Zalkind P."/>
            <person name="Blanquart H."/>
            <person name="Iltis A."/>
            <person name="Morand S.C."/>
        </authorList>
    </citation>
    <scope>NUCLEOTIDE SEQUENCE [LARGE SCALE GENOMIC DNA]</scope>
    <source>
        <strain evidence="4 5">ATCC 15551</strain>
        <plasmid evidence="5">Plasmid pvf1</plasmid>
    </source>
</reference>
<dbReference type="Pfam" id="PF02195">
    <property type="entry name" value="ParB_N"/>
    <property type="match status" value="1"/>
</dbReference>
<dbReference type="AlphaFoldDB" id="A0A221KJ37"/>
<dbReference type="KEGG" id="vff:VITFI_CDS3284"/>
<dbReference type="PANTHER" id="PTHR33375:SF1">
    <property type="entry name" value="CHROMOSOME-PARTITIONING PROTEIN PARB-RELATED"/>
    <property type="match status" value="1"/>
</dbReference>
<dbReference type="InterPro" id="IPR004437">
    <property type="entry name" value="ParB/RepB/Spo0J"/>
</dbReference>
<dbReference type="InterPro" id="IPR036086">
    <property type="entry name" value="ParB/Sulfiredoxin_sf"/>
</dbReference>
<evidence type="ECO:0000256" key="2">
    <source>
        <dbReference type="SAM" id="Coils"/>
    </source>
</evidence>
<protein>
    <submittedName>
        <fullName evidence="4">Chromosome partitioning protein ParB</fullName>
    </submittedName>
</protein>
<geneLocation type="plasmid" evidence="5">
    <name>pvf1</name>
</geneLocation>
<dbReference type="NCBIfam" id="TIGR00180">
    <property type="entry name" value="parB_part"/>
    <property type="match status" value="1"/>
</dbReference>
<name>A0A221KJ37_VITFI</name>
<organism evidence="4 5">
    <name type="scientific">Vitreoscilla filiformis</name>
    <dbReference type="NCBI Taxonomy" id="63"/>
    <lineage>
        <taxon>Bacteria</taxon>
        <taxon>Pseudomonadati</taxon>
        <taxon>Pseudomonadota</taxon>
        <taxon>Betaproteobacteria</taxon>
        <taxon>Neisseriales</taxon>
        <taxon>Neisseriaceae</taxon>
        <taxon>Vitreoscilla</taxon>
    </lineage>
</organism>
<dbReference type="SUPFAM" id="SSF109709">
    <property type="entry name" value="KorB DNA-binding domain-like"/>
    <property type="match status" value="1"/>
</dbReference>
<sequence length="358" mass="38628">MNAMSNKLISKAAKLDFSKLPGMTPVAAASALSTDSPASAVLPVPKTAPGALMAFANDARSSLLKENESLRAELAQWEGVKPTRWLDPTLIARSRYANRHELNFSGEAYAQLKDEIRHAGGNVQPIKVRPLPGATDTDSPRYEVVFGHRRLQACRELGLPVLAVVDALDDQALFVEMDRENRSRKDLSAWEQGRMYQRALDDGLFPSNRKLAEAVGVDVGNLGKALMLARLPQEVVEAFASPLDLQFRWAKALNDAAGADTPGLVARARELASRKGQLPAKAVFEQLVQPPAPTGGLYRTTPPVAPVSIQRQGRPVAQVRMSEQGAVSVAFEPGALSVEQLSALARHIEAFWSAGSAL</sequence>